<sequence>MADTILDYVTPEMFGAVGDGIADDTAAWQTAVSKEVDIHANSQARYLITSPIKLPYMNGYQLIEGNNCTLITLGNYSPFGQFNGNGTTQVVTIRKNFQNIFAIGGVNKNTAWDNASSAVFLSFSYGYAKNINAIGFCNALRAYGHTWAENIFGDDLRNALWSAYAPGYNSISNSRCGWCSGDGIIIKGEHTYVDNIHFEYAGCISLENEDGTTANRGVVISSGADFNPAQYVSISNITCQYFGAGAINLNAKNLSIGGVMSFGSIYEENFLANKSTSAIWLSVSDSDIGDIKLGNVYAGIGVNARTNNTRIGTIDIKSKMPVAGAILLSITDSIDSKIVGLEIEGVIFHGQSTLNDDIYLNSEGVRIGRIFVNSLANQQGGNSVNFAKACRVDSLYLQATTSSSKNNICYFSAPASVGTLEIIRVYGSAIVVASDIVPDIGNVYIRNKQGIAAPIKIIGSGNQTHYWGNVYILGVSIARPTVAGTLVMQGYSGPSWRLNDTEIAGATSFPEKKLTVLND</sequence>
<dbReference type="InterPro" id="IPR011050">
    <property type="entry name" value="Pectin_lyase_fold/virulence"/>
</dbReference>
<organism evidence="1 2">
    <name type="scientific">Serratia proteamaculans</name>
    <dbReference type="NCBI Taxonomy" id="28151"/>
    <lineage>
        <taxon>Bacteria</taxon>
        <taxon>Pseudomonadati</taxon>
        <taxon>Pseudomonadota</taxon>
        <taxon>Gammaproteobacteria</taxon>
        <taxon>Enterobacterales</taxon>
        <taxon>Yersiniaceae</taxon>
        <taxon>Serratia</taxon>
    </lineage>
</organism>
<accession>A0ABS0U234</accession>
<comment type="caution">
    <text evidence="1">The sequence shown here is derived from an EMBL/GenBank/DDBJ whole genome shotgun (WGS) entry which is preliminary data.</text>
</comment>
<dbReference type="InterPro" id="IPR012334">
    <property type="entry name" value="Pectin_lyas_fold"/>
</dbReference>
<reference evidence="1 2" key="1">
    <citation type="submission" date="2020-12" db="EMBL/GenBank/DDBJ databases">
        <title>Enhanced detection system for hospital associated transmission using whole genome sequencing surveillance.</title>
        <authorList>
            <person name="Harrison L.H."/>
            <person name="Van Tyne D."/>
            <person name="Marsh J.W."/>
            <person name="Griffith M.P."/>
            <person name="Snyder D.J."/>
            <person name="Cooper V.S."/>
            <person name="Mustapha M."/>
        </authorList>
    </citation>
    <scope>NUCLEOTIDE SEQUENCE [LARGE SCALE GENOMIC DNA]</scope>
    <source>
        <strain evidence="1 2">SER00238</strain>
    </source>
</reference>
<gene>
    <name evidence="1" type="ORF">JEQ07_25620</name>
</gene>
<dbReference type="RefSeq" id="WP_198642814.1">
    <property type="nucleotide sequence ID" value="NZ_CAMKJX010000001.1"/>
</dbReference>
<keyword evidence="2" id="KW-1185">Reference proteome</keyword>
<proteinExistence type="predicted"/>
<name>A0ABS0U234_SERPR</name>
<evidence type="ECO:0000313" key="1">
    <source>
        <dbReference type="EMBL" id="MBI6183748.1"/>
    </source>
</evidence>
<evidence type="ECO:0000313" key="2">
    <source>
        <dbReference type="Proteomes" id="UP000639004"/>
    </source>
</evidence>
<protein>
    <recommendedName>
        <fullName evidence="3">Pectate lyase superfamily protein domain-containing protein</fullName>
    </recommendedName>
</protein>
<dbReference type="SUPFAM" id="SSF51126">
    <property type="entry name" value="Pectin lyase-like"/>
    <property type="match status" value="1"/>
</dbReference>
<evidence type="ECO:0008006" key="3">
    <source>
        <dbReference type="Google" id="ProtNLM"/>
    </source>
</evidence>
<dbReference type="Proteomes" id="UP000639004">
    <property type="component" value="Unassembled WGS sequence"/>
</dbReference>
<dbReference type="EMBL" id="JAEHSL010000081">
    <property type="protein sequence ID" value="MBI6183748.1"/>
    <property type="molecule type" value="Genomic_DNA"/>
</dbReference>
<dbReference type="Gene3D" id="2.160.20.10">
    <property type="entry name" value="Single-stranded right-handed beta-helix, Pectin lyase-like"/>
    <property type="match status" value="1"/>
</dbReference>